<comment type="caution">
    <text evidence="3">The sequence shown here is derived from an EMBL/GenBank/DDBJ whole genome shotgun (WGS) entry which is preliminary data.</text>
</comment>
<evidence type="ECO:0000313" key="3">
    <source>
        <dbReference type="EMBL" id="NWC35766.1"/>
    </source>
</evidence>
<protein>
    <submittedName>
        <fullName evidence="3">DUF917 domain-containing protein</fullName>
    </submittedName>
</protein>
<feature type="domain" description="S-Me-THD-like C-terminal" evidence="2">
    <location>
        <begin position="168"/>
        <end position="353"/>
    </location>
</feature>
<organism evidence="3 4">
    <name type="scientific">Pseudomonas gingeri</name>
    <dbReference type="NCBI Taxonomy" id="117681"/>
    <lineage>
        <taxon>Bacteria</taxon>
        <taxon>Pseudomonadati</taxon>
        <taxon>Pseudomonadota</taxon>
        <taxon>Gammaproteobacteria</taxon>
        <taxon>Pseudomonadales</taxon>
        <taxon>Pseudomonadaceae</taxon>
        <taxon>Pseudomonas</taxon>
    </lineage>
</organism>
<dbReference type="RefSeq" id="WP_177063160.1">
    <property type="nucleotide sequence ID" value="NZ_JACAPS010000055.1"/>
</dbReference>
<reference evidence="3 4" key="1">
    <citation type="submission" date="2020-04" db="EMBL/GenBank/DDBJ databases">
        <title>Molecular characterization of pseudomonads from Agaricus bisporus reveal novel blotch 2 pathogens in Western Europe.</title>
        <authorList>
            <person name="Taparia T."/>
            <person name="Krijger M."/>
            <person name="Haynes E."/>
            <person name="Elpinstone J.G."/>
            <person name="Noble R."/>
            <person name="Van Der Wolf J."/>
        </authorList>
    </citation>
    <scope>NUCLEOTIDE SEQUENCE [LARGE SCALE GENOMIC DNA]</scope>
    <source>
        <strain evidence="3 4">IPO3737</strain>
    </source>
</reference>
<name>A0A7Y8CM28_9PSED</name>
<evidence type="ECO:0000259" key="2">
    <source>
        <dbReference type="Pfam" id="PF20906"/>
    </source>
</evidence>
<dbReference type="InterPro" id="IPR048350">
    <property type="entry name" value="S-Me-THD-like_C"/>
</dbReference>
<dbReference type="InterPro" id="IPR027479">
    <property type="entry name" value="S-Me-THD_N_sf"/>
</dbReference>
<proteinExistence type="predicted"/>
<accession>A0A7Y8CM28</accession>
<dbReference type="Gene3D" id="2.40.390.10">
    <property type="entry name" value="CV3147-like"/>
    <property type="match status" value="1"/>
</dbReference>
<dbReference type="EMBL" id="JACAQD010000035">
    <property type="protein sequence ID" value="NWC35766.1"/>
    <property type="molecule type" value="Genomic_DNA"/>
</dbReference>
<dbReference type="Pfam" id="PF20906">
    <property type="entry name" value="S-Me-THD_C"/>
    <property type="match status" value="1"/>
</dbReference>
<feature type="domain" description="S-Me-THD N-terminal" evidence="1">
    <location>
        <begin position="8"/>
        <end position="163"/>
    </location>
</feature>
<dbReference type="Pfam" id="PF06032">
    <property type="entry name" value="S-Me-THD_N"/>
    <property type="match status" value="1"/>
</dbReference>
<dbReference type="SUPFAM" id="SSF160991">
    <property type="entry name" value="CV3147-like"/>
    <property type="match status" value="1"/>
</dbReference>
<evidence type="ECO:0000259" key="1">
    <source>
        <dbReference type="Pfam" id="PF06032"/>
    </source>
</evidence>
<sequence length="370" mass="39189">MSHIDAEQMEAIALGSAIYGTGGGGDPYLGKLLAQRILRESGPVSLIDVLSLSDDALVIPVAGAGAPVVLTEKLPSVEPLIVALQALEKHLGRKADATLCLEAGGYNSTIPFSIASRLGIPLIDGDTMGRAFPELQMTTCTLNNITATPMAVVDDRLNVLMIQSGGNSFAERITRSTLMEMGGSCACALYPMTGAQAKKAVIRGSIRSLQRAGQVVLDARRSGADAVQSLLEALGGFRLFQGKVVGVDRRLEGGWQRGVVTLQGLDAFADSTARLDLQNEFLYASVDDQVIAMTPDLICCLDSQSGEPITSEAMRYGLRVTLMGLPSHTAWRTPAGLDLAGPRHFGFDSNYISLEELAAGHTRNRSTVTV</sequence>
<dbReference type="InterPro" id="IPR010318">
    <property type="entry name" value="S-Me-THD_N"/>
</dbReference>
<gene>
    <name evidence="3" type="ORF">HX876_25690</name>
</gene>
<dbReference type="AlphaFoldDB" id="A0A7Y8CM28"/>
<dbReference type="InterPro" id="IPR024071">
    <property type="entry name" value="S-Me-THD_C_sf"/>
</dbReference>
<dbReference type="Gene3D" id="3.40.1610.10">
    <property type="entry name" value="CV3147-like domain"/>
    <property type="match status" value="1"/>
</dbReference>
<dbReference type="Proteomes" id="UP000520592">
    <property type="component" value="Unassembled WGS sequence"/>
</dbReference>
<evidence type="ECO:0000313" key="4">
    <source>
        <dbReference type="Proteomes" id="UP000520592"/>
    </source>
</evidence>